<comment type="caution">
    <text evidence="4">The sequence shown here is derived from an EMBL/GenBank/DDBJ whole genome shotgun (WGS) entry which is preliminary data.</text>
</comment>
<gene>
    <name evidence="4" type="ORF">IV64_GL002456</name>
</gene>
<dbReference type="PATRIC" id="fig|942150.3.peg.2564"/>
<name>A0A0R2MAE1_9LACO</name>
<dbReference type="InterPro" id="IPR051534">
    <property type="entry name" value="CBASS_pafABC_assoc_protein"/>
</dbReference>
<dbReference type="Proteomes" id="UP000051783">
    <property type="component" value="Unassembled WGS sequence"/>
</dbReference>
<organism evidence="4 5">
    <name type="scientific">Lactiplantibacillus xiangfangensis</name>
    <dbReference type="NCBI Taxonomy" id="942150"/>
    <lineage>
        <taxon>Bacteria</taxon>
        <taxon>Bacillati</taxon>
        <taxon>Bacillota</taxon>
        <taxon>Bacilli</taxon>
        <taxon>Lactobacillales</taxon>
        <taxon>Lactobacillaceae</taxon>
        <taxon>Lactiplantibacillus</taxon>
    </lineage>
</organism>
<keyword evidence="2" id="KW-0804">Transcription</keyword>
<dbReference type="InterPro" id="IPR013196">
    <property type="entry name" value="HTH_11"/>
</dbReference>
<accession>A0A0R2MAE1</accession>
<dbReference type="Gene3D" id="1.10.10.10">
    <property type="entry name" value="Winged helix-like DNA-binding domain superfamily/Winged helix DNA-binding domain"/>
    <property type="match status" value="1"/>
</dbReference>
<dbReference type="OrthoDB" id="9815009at2"/>
<proteinExistence type="predicted"/>
<dbReference type="STRING" id="942150.IV64_GL002456"/>
<dbReference type="EMBL" id="JQCL01000057">
    <property type="protein sequence ID" value="KRO10772.1"/>
    <property type="molecule type" value="Genomic_DNA"/>
</dbReference>
<dbReference type="InterPro" id="IPR036388">
    <property type="entry name" value="WH-like_DNA-bd_sf"/>
</dbReference>
<reference evidence="4 5" key="1">
    <citation type="journal article" date="2015" name="Genome Announc.">
        <title>Expanding the biotechnology potential of lactobacilli through comparative genomics of 213 strains and associated genera.</title>
        <authorList>
            <person name="Sun Z."/>
            <person name="Harris H.M."/>
            <person name="McCann A."/>
            <person name="Guo C."/>
            <person name="Argimon S."/>
            <person name="Zhang W."/>
            <person name="Yang X."/>
            <person name="Jeffery I.B."/>
            <person name="Cooney J.C."/>
            <person name="Kagawa T.F."/>
            <person name="Liu W."/>
            <person name="Song Y."/>
            <person name="Salvetti E."/>
            <person name="Wrobel A."/>
            <person name="Rasinkangas P."/>
            <person name="Parkhill J."/>
            <person name="Rea M.C."/>
            <person name="O'Sullivan O."/>
            <person name="Ritari J."/>
            <person name="Douillard F.P."/>
            <person name="Paul Ross R."/>
            <person name="Yang R."/>
            <person name="Briner A.E."/>
            <person name="Felis G.E."/>
            <person name="de Vos W.M."/>
            <person name="Barrangou R."/>
            <person name="Klaenhammer T.R."/>
            <person name="Caufield P.W."/>
            <person name="Cui Y."/>
            <person name="Zhang H."/>
            <person name="O'Toole P.W."/>
        </authorList>
    </citation>
    <scope>NUCLEOTIDE SEQUENCE [LARGE SCALE GENOMIC DNA]</scope>
    <source>
        <strain evidence="4 5">LMG 26013</strain>
    </source>
</reference>
<dbReference type="GO" id="GO:0003700">
    <property type="term" value="F:DNA-binding transcription factor activity"/>
    <property type="evidence" value="ECO:0007669"/>
    <property type="project" value="InterPro"/>
</dbReference>
<evidence type="ECO:0000313" key="4">
    <source>
        <dbReference type="EMBL" id="KRO10772.1"/>
    </source>
</evidence>
<dbReference type="InterPro" id="IPR001034">
    <property type="entry name" value="DeoR_HTH"/>
</dbReference>
<dbReference type="PROSITE" id="PS52050">
    <property type="entry name" value="WYL"/>
    <property type="match status" value="1"/>
</dbReference>
<evidence type="ECO:0000313" key="5">
    <source>
        <dbReference type="Proteomes" id="UP000051783"/>
    </source>
</evidence>
<dbReference type="AlphaFoldDB" id="A0A0R2MAE1"/>
<protein>
    <recommendedName>
        <fullName evidence="3">HTH deoR-type domain-containing protein</fullName>
    </recommendedName>
</protein>
<dbReference type="PROSITE" id="PS51000">
    <property type="entry name" value="HTH_DEOR_2"/>
    <property type="match status" value="1"/>
</dbReference>
<dbReference type="PANTHER" id="PTHR34580">
    <property type="match status" value="1"/>
</dbReference>
<keyword evidence="1" id="KW-0805">Transcription regulation</keyword>
<dbReference type="SUPFAM" id="SSF46785">
    <property type="entry name" value="Winged helix' DNA-binding domain"/>
    <property type="match status" value="1"/>
</dbReference>
<evidence type="ECO:0000256" key="1">
    <source>
        <dbReference type="ARBA" id="ARBA00023015"/>
    </source>
</evidence>
<evidence type="ECO:0000259" key="3">
    <source>
        <dbReference type="PROSITE" id="PS51000"/>
    </source>
</evidence>
<dbReference type="PANTHER" id="PTHR34580:SF9">
    <property type="entry name" value="SLL5097 PROTEIN"/>
    <property type="match status" value="1"/>
</dbReference>
<feature type="domain" description="HTH deoR-type" evidence="3">
    <location>
        <begin position="3"/>
        <end position="58"/>
    </location>
</feature>
<evidence type="ECO:0000256" key="2">
    <source>
        <dbReference type="ARBA" id="ARBA00023163"/>
    </source>
</evidence>
<dbReference type="RefSeq" id="WP_057706171.1">
    <property type="nucleotide sequence ID" value="NZ_JQCL01000057.1"/>
</dbReference>
<keyword evidence="5" id="KW-1185">Reference proteome</keyword>
<sequence>MERSERLNQELIFLSYKNEFHVNDLVAAFDISKRTALRDIQSLEQLGLTFYVEPGRYGGYKLTKRQLWVPVLLNIQEINALFFAIKALSLLSATPFEKSYTTIYQKLMATLPLTEQQKVTRLQEVVNYYTIPNLDGPKLLRPLLSAILDETVVALQLKANPKPQPFQLFDLLFRNGVWFVSGVNLTTQHWEIIRCDRVTDLTTTERPAQLNYEDLKQRQATYDQQHHNIDYRCKLTPRGREIVQRNHYANMQLKRIDGQDYLYGGYNQDEYDYMIQYLLSLGTNVQILEPQSLQTGYLAAIDKIKAMYN</sequence>
<dbReference type="Pfam" id="PF08279">
    <property type="entry name" value="HTH_11"/>
    <property type="match status" value="1"/>
</dbReference>
<dbReference type="InterPro" id="IPR036390">
    <property type="entry name" value="WH_DNA-bd_sf"/>
</dbReference>